<accession>A0A0P8ACM0</accession>
<feature type="non-terminal residue" evidence="1">
    <location>
        <position position="70"/>
    </location>
</feature>
<sequence>MSNNDVAEIRATLKNIGVSAASEQIKNSDRSMLRARKLNEMPPDVCQAAGVNPSALYKGSSTPIHVADVK</sequence>
<evidence type="ECO:0000313" key="1">
    <source>
        <dbReference type="EMBL" id="KPQ41836.1"/>
    </source>
</evidence>
<dbReference type="AlphaFoldDB" id="A0A0P8ACM0"/>
<gene>
    <name evidence="1" type="ORF">MPEBLZ_03611</name>
</gene>
<name>A0A0P8ACM0_9EURY</name>
<protein>
    <submittedName>
        <fullName evidence="1">Uncharacterized protein</fullName>
    </submittedName>
</protein>
<reference evidence="1 2" key="1">
    <citation type="submission" date="2015-09" db="EMBL/GenBank/DDBJ databases">
        <title>A metagenomics-based metabolic model of nitrate-dependent anaerobic oxidation of methane by Methanoperedens-like archaea.</title>
        <authorList>
            <person name="Arshad A."/>
            <person name="Speth D.R."/>
            <person name="De Graaf R.M."/>
            <person name="Op Den Camp H.J."/>
            <person name="Jetten M.S."/>
            <person name="Welte C.U."/>
        </authorList>
    </citation>
    <scope>NUCLEOTIDE SEQUENCE [LARGE SCALE GENOMIC DNA]</scope>
</reference>
<dbReference type="Proteomes" id="UP000050360">
    <property type="component" value="Unassembled WGS sequence"/>
</dbReference>
<organism evidence="1 2">
    <name type="scientific">Candidatus Methanoperedens nitratireducens</name>
    <dbReference type="NCBI Taxonomy" id="1392998"/>
    <lineage>
        <taxon>Archaea</taxon>
        <taxon>Methanobacteriati</taxon>
        <taxon>Methanobacteriota</taxon>
        <taxon>Stenosarchaea group</taxon>
        <taxon>Methanomicrobia</taxon>
        <taxon>Methanosarcinales</taxon>
        <taxon>ANME-2 cluster</taxon>
        <taxon>Candidatus Methanoperedentaceae</taxon>
        <taxon>Candidatus Methanoperedens</taxon>
    </lineage>
</organism>
<evidence type="ECO:0000313" key="2">
    <source>
        <dbReference type="Proteomes" id="UP000050360"/>
    </source>
</evidence>
<dbReference type="EMBL" id="LKCM01000294">
    <property type="protein sequence ID" value="KPQ41836.1"/>
    <property type="molecule type" value="Genomic_DNA"/>
</dbReference>
<comment type="caution">
    <text evidence="1">The sequence shown here is derived from an EMBL/GenBank/DDBJ whole genome shotgun (WGS) entry which is preliminary data.</text>
</comment>
<proteinExistence type="predicted"/>